<name>D8MYB2_ERWBE</name>
<proteinExistence type="predicted"/>
<dbReference type="AlphaFoldDB" id="D8MYB2"/>
<dbReference type="GeneID" id="90514212"/>
<dbReference type="RefSeq" id="WP_013204290.1">
    <property type="nucleotide sequence ID" value="NC_014306.1"/>
</dbReference>
<protein>
    <submittedName>
        <fullName evidence="1">Uncharacterized protein</fullName>
    </submittedName>
</protein>
<gene>
    <name evidence="1" type="ordered locus">EbC_42880</name>
</gene>
<organism evidence="2">
    <name type="scientific">Erwinia billingiae (strain Eb661)</name>
    <dbReference type="NCBI Taxonomy" id="634500"/>
    <lineage>
        <taxon>Bacteria</taxon>
        <taxon>Pseudomonadati</taxon>
        <taxon>Pseudomonadota</taxon>
        <taxon>Gammaproteobacteria</taxon>
        <taxon>Enterobacterales</taxon>
        <taxon>Erwiniaceae</taxon>
        <taxon>Erwinia</taxon>
    </lineage>
</organism>
<dbReference type="HOGENOM" id="CLU_1576070_0_0_6"/>
<reference evidence="1 2" key="1">
    <citation type="journal article" date="2010" name="BMC Genomics">
        <title>Genome comparison of the epiphytic bacteria Erwinia billingiae and E. tasmaniensis with the pear pathogen E. pyrifoliae.</title>
        <authorList>
            <person name="Kube M."/>
            <person name="Migdoll A.M."/>
            <person name="Gehring I."/>
            <person name="Heitmann K."/>
            <person name="Mayer Y."/>
            <person name="Kuhl H."/>
            <person name="Knaust F."/>
            <person name="Geider K."/>
            <person name="Reinhardt R."/>
        </authorList>
    </citation>
    <scope>NUCLEOTIDE SEQUENCE [LARGE SCALE GENOMIC DNA]</scope>
    <source>
        <strain evidence="1 2">Eb661</strain>
    </source>
</reference>
<sequence length="169" mass="19511">MYNKNSNTFENYYLNMQESIDNNLRLWRHYHAVNIIDNQVISPQNAWLNCGESVDKIVQQVHLQSKSVAQQAGVLNRYGLLSKQMQGMVERFQALGVKLAEQSVNSRREEIYQEYQQLADHIMPTLERINQRVEARREAVGIKAETKITPPVADETVNVALRAALKRRS</sequence>
<accession>D8MYB2</accession>
<dbReference type="Proteomes" id="UP000008793">
    <property type="component" value="Chromosome"/>
</dbReference>
<keyword evidence="2" id="KW-1185">Reference proteome</keyword>
<evidence type="ECO:0000313" key="2">
    <source>
        <dbReference type="Proteomes" id="UP000008793"/>
    </source>
</evidence>
<dbReference type="EMBL" id="FP236843">
    <property type="protein sequence ID" value="CAX61819.1"/>
    <property type="molecule type" value="Genomic_DNA"/>
</dbReference>
<dbReference type="KEGG" id="ebi:EbC_42880"/>
<evidence type="ECO:0000313" key="1">
    <source>
        <dbReference type="EMBL" id="CAX61819.1"/>
    </source>
</evidence>